<organism evidence="4 5">
    <name type="scientific">Planosporangium thailandense</name>
    <dbReference type="NCBI Taxonomy" id="765197"/>
    <lineage>
        <taxon>Bacteria</taxon>
        <taxon>Bacillati</taxon>
        <taxon>Actinomycetota</taxon>
        <taxon>Actinomycetes</taxon>
        <taxon>Micromonosporales</taxon>
        <taxon>Micromonosporaceae</taxon>
        <taxon>Planosporangium</taxon>
    </lineage>
</organism>
<reference evidence="4 5" key="1">
    <citation type="submission" date="2020-03" db="EMBL/GenBank/DDBJ databases">
        <title>WGS of the type strain of Planosporangium spp.</title>
        <authorList>
            <person name="Thawai C."/>
        </authorList>
    </citation>
    <scope>NUCLEOTIDE SEQUENCE [LARGE SCALE GENOMIC DNA]</scope>
    <source>
        <strain evidence="4 5">TBRC 5610</strain>
    </source>
</reference>
<dbReference type="Proteomes" id="UP000722989">
    <property type="component" value="Unassembled WGS sequence"/>
</dbReference>
<feature type="transmembrane region" description="Helical" evidence="2">
    <location>
        <begin position="53"/>
        <end position="74"/>
    </location>
</feature>
<evidence type="ECO:0000259" key="3">
    <source>
        <dbReference type="Pfam" id="PF23636"/>
    </source>
</evidence>
<keyword evidence="2" id="KW-0812">Transmembrane</keyword>
<dbReference type="Pfam" id="PF23636">
    <property type="entry name" value="DUF7144"/>
    <property type="match status" value="1"/>
</dbReference>
<keyword evidence="5" id="KW-1185">Reference proteome</keyword>
<evidence type="ECO:0000256" key="2">
    <source>
        <dbReference type="SAM" id="Phobius"/>
    </source>
</evidence>
<feature type="region of interest" description="Disordered" evidence="1">
    <location>
        <begin position="223"/>
        <end position="275"/>
    </location>
</feature>
<feature type="transmembrane region" description="Helical" evidence="2">
    <location>
        <begin position="81"/>
        <end position="106"/>
    </location>
</feature>
<evidence type="ECO:0000313" key="4">
    <source>
        <dbReference type="EMBL" id="NJC72159.1"/>
    </source>
</evidence>
<evidence type="ECO:0000313" key="5">
    <source>
        <dbReference type="Proteomes" id="UP000722989"/>
    </source>
</evidence>
<feature type="transmembrane region" description="Helical" evidence="2">
    <location>
        <begin position="112"/>
        <end position="130"/>
    </location>
</feature>
<comment type="caution">
    <text evidence="4">The sequence shown here is derived from an EMBL/GenBank/DDBJ whole genome shotgun (WGS) entry which is preliminary data.</text>
</comment>
<dbReference type="EMBL" id="JAATVY010000016">
    <property type="protein sequence ID" value="NJC72159.1"/>
    <property type="molecule type" value="Genomic_DNA"/>
</dbReference>
<dbReference type="RefSeq" id="WP_167927064.1">
    <property type="nucleotide sequence ID" value="NZ_JAATVY010000016.1"/>
</dbReference>
<keyword evidence="2" id="KW-1133">Transmembrane helix</keyword>
<keyword evidence="2" id="KW-0472">Membrane</keyword>
<dbReference type="InterPro" id="IPR055568">
    <property type="entry name" value="DUF7144"/>
</dbReference>
<evidence type="ECO:0000256" key="1">
    <source>
        <dbReference type="SAM" id="MobiDB-lite"/>
    </source>
</evidence>
<gene>
    <name evidence="4" type="ORF">HC031_20915</name>
</gene>
<protein>
    <recommendedName>
        <fullName evidence="3">DUF7144 domain-containing protein</fullName>
    </recommendedName>
</protein>
<sequence length="275" mass="28217">MGYSGWAEWRRFSAAMLALMGAFNVAEGLVALYDRRAVHVDPDRLLLLGLAGWARVTLMLGALLLALGMWLSVVTIRVRPAALSVVCVHALSQLGVLAALPAWALLMISFDVVIIFALTATPAGAAASMARGSTGAGAGRATPAGRAVTCRHPPAMVGPGRAGPVGAGIRIRYRPRHEVPAADTTLVLGPPLTDDDPRPADPVATGAAAVVTGTAVVPDARAAVSRGDTAPRALPSSPQQAAPDSPPVAPTTATKRPAPPIIGAISGRWPDARQR</sequence>
<feature type="transmembrane region" description="Helical" evidence="2">
    <location>
        <begin position="12"/>
        <end position="33"/>
    </location>
</feature>
<proteinExistence type="predicted"/>
<feature type="compositionally biased region" description="Low complexity" evidence="1">
    <location>
        <begin position="230"/>
        <end position="243"/>
    </location>
</feature>
<name>A0ABX0Y455_9ACTN</name>
<accession>A0ABX0Y455</accession>
<feature type="domain" description="DUF7144" evidence="3">
    <location>
        <begin position="9"/>
        <end position="121"/>
    </location>
</feature>